<dbReference type="EMBL" id="AUYB01000091">
    <property type="protein sequence ID" value="KZN41059.1"/>
    <property type="molecule type" value="Genomic_DNA"/>
</dbReference>
<organism evidence="5 6">
    <name type="scientific">Pseudoalteromonas luteoviolacea DSM 6061</name>
    <dbReference type="NCBI Taxonomy" id="1365250"/>
    <lineage>
        <taxon>Bacteria</taxon>
        <taxon>Pseudomonadati</taxon>
        <taxon>Pseudomonadota</taxon>
        <taxon>Gammaproteobacteria</taxon>
        <taxon>Alteromonadales</taxon>
        <taxon>Pseudoalteromonadaceae</taxon>
        <taxon>Pseudoalteromonas</taxon>
    </lineage>
</organism>
<keyword evidence="6" id="KW-1185">Reference proteome</keyword>
<evidence type="ECO:0000313" key="5">
    <source>
        <dbReference type="EMBL" id="KZN41059.1"/>
    </source>
</evidence>
<evidence type="ECO:0000313" key="6">
    <source>
        <dbReference type="Proteomes" id="UP000076643"/>
    </source>
</evidence>
<sequence length="357" mass="39051">MRVFLSLMLLTGSLLLWADEQPNSANKGLPVAAYSLQQANGFFQIRQVTGLVVKRQEAEIGFEFNGVVESFFVDQGDAVERGQVLAKQDTQLLEIEKLELLANLDKIKAQLTLAEQDSDRLLKLSKSNYSAQQQLDQNRSQIAVLQAEQRVLNVKLKGMEVRLDKATLKAPFDGVIAAREISIGEIVGPGQIAIRILEQGNSEVRIGVPQGLLTNIQETMPINIGGRVFKGTKQSGGTNLDPISRTLQLRFSLPNNANVFSGQMAAMTISKRQNKAGFWIPMSALTNGTRGTWQVYEIVSGHLKPTAVELLHSDGQYAYIDGDLRSGASILANGTHKVAANIKVDIVQSIATRGEQR</sequence>
<dbReference type="PANTHER" id="PTHR30469:SF11">
    <property type="entry name" value="BLL4320 PROTEIN"/>
    <property type="match status" value="1"/>
</dbReference>
<dbReference type="Proteomes" id="UP000076643">
    <property type="component" value="Unassembled WGS sequence"/>
</dbReference>
<dbReference type="NCBIfam" id="TIGR01730">
    <property type="entry name" value="RND_mfp"/>
    <property type="match status" value="1"/>
</dbReference>
<protein>
    <recommendedName>
        <fullName evidence="4">CzcB-like barrel-sandwich hybrid domain-containing protein</fullName>
    </recommendedName>
</protein>
<dbReference type="RefSeq" id="WP_063356099.1">
    <property type="nucleotide sequence ID" value="NZ_AQHB01000049.1"/>
</dbReference>
<dbReference type="SUPFAM" id="SSF111369">
    <property type="entry name" value="HlyD-like secretion proteins"/>
    <property type="match status" value="1"/>
</dbReference>
<dbReference type="Gene3D" id="2.40.420.20">
    <property type="match status" value="1"/>
</dbReference>
<dbReference type="InterPro" id="IPR058647">
    <property type="entry name" value="BSH_CzcB-like"/>
</dbReference>
<feature type="domain" description="CzcB-like barrel-sandwich hybrid" evidence="4">
    <location>
        <begin position="59"/>
        <end position="190"/>
    </location>
</feature>
<accession>A0A166XZ12</accession>
<dbReference type="GO" id="GO:1990281">
    <property type="term" value="C:efflux pump complex"/>
    <property type="evidence" value="ECO:0007669"/>
    <property type="project" value="TreeGrafter"/>
</dbReference>
<evidence type="ECO:0000256" key="1">
    <source>
        <dbReference type="ARBA" id="ARBA00009477"/>
    </source>
</evidence>
<keyword evidence="3" id="KW-0732">Signal</keyword>
<feature type="coiled-coil region" evidence="2">
    <location>
        <begin position="97"/>
        <end position="124"/>
    </location>
</feature>
<feature type="signal peptide" evidence="3">
    <location>
        <begin position="1"/>
        <end position="18"/>
    </location>
</feature>
<dbReference type="PANTHER" id="PTHR30469">
    <property type="entry name" value="MULTIDRUG RESISTANCE PROTEIN MDTA"/>
    <property type="match status" value="1"/>
</dbReference>
<reference evidence="5 6" key="1">
    <citation type="submission" date="2013-07" db="EMBL/GenBank/DDBJ databases">
        <title>Comparative Genomic and Metabolomic Analysis of Twelve Strains of Pseudoalteromonas luteoviolacea.</title>
        <authorList>
            <person name="Vynne N.G."/>
            <person name="Mansson M."/>
            <person name="Gram L."/>
        </authorList>
    </citation>
    <scope>NUCLEOTIDE SEQUENCE [LARGE SCALE GENOMIC DNA]</scope>
    <source>
        <strain evidence="5 6">DSM 6061</strain>
    </source>
</reference>
<keyword evidence="2" id="KW-0175">Coiled coil</keyword>
<dbReference type="InterPro" id="IPR006143">
    <property type="entry name" value="RND_pump_MFP"/>
</dbReference>
<dbReference type="Gene3D" id="2.40.50.100">
    <property type="match status" value="1"/>
</dbReference>
<feature type="chain" id="PRO_5007882582" description="CzcB-like barrel-sandwich hybrid domain-containing protein" evidence="3">
    <location>
        <begin position="19"/>
        <end position="357"/>
    </location>
</feature>
<gene>
    <name evidence="5" type="ORF">N475_10830</name>
</gene>
<dbReference type="Gene3D" id="2.40.30.170">
    <property type="match status" value="1"/>
</dbReference>
<dbReference type="GO" id="GO:0015562">
    <property type="term" value="F:efflux transmembrane transporter activity"/>
    <property type="evidence" value="ECO:0007669"/>
    <property type="project" value="TreeGrafter"/>
</dbReference>
<evidence type="ECO:0000256" key="2">
    <source>
        <dbReference type="SAM" id="Coils"/>
    </source>
</evidence>
<dbReference type="Pfam" id="PF25973">
    <property type="entry name" value="BSH_CzcB"/>
    <property type="match status" value="1"/>
</dbReference>
<name>A0A166XZ12_9GAMM</name>
<proteinExistence type="inferred from homology"/>
<dbReference type="PATRIC" id="fig|1365250.3.peg.1242"/>
<dbReference type="AlphaFoldDB" id="A0A166XZ12"/>
<dbReference type="Gene3D" id="1.10.287.470">
    <property type="entry name" value="Helix hairpin bin"/>
    <property type="match status" value="1"/>
</dbReference>
<evidence type="ECO:0000256" key="3">
    <source>
        <dbReference type="SAM" id="SignalP"/>
    </source>
</evidence>
<evidence type="ECO:0000259" key="4">
    <source>
        <dbReference type="Pfam" id="PF25973"/>
    </source>
</evidence>
<comment type="similarity">
    <text evidence="1">Belongs to the membrane fusion protein (MFP) (TC 8.A.1) family.</text>
</comment>
<comment type="caution">
    <text evidence="5">The sequence shown here is derived from an EMBL/GenBank/DDBJ whole genome shotgun (WGS) entry which is preliminary data.</text>
</comment>